<gene>
    <name evidence="5" type="ORF">Asera_07140</name>
</gene>
<evidence type="ECO:0000313" key="6">
    <source>
        <dbReference type="Proteomes" id="UP000680750"/>
    </source>
</evidence>
<dbReference type="InterPro" id="IPR000014">
    <property type="entry name" value="PAS"/>
</dbReference>
<dbReference type="AlphaFoldDB" id="A0A810KWA2"/>
<dbReference type="SUPFAM" id="SSF55073">
    <property type="entry name" value="Nucleotide cyclase"/>
    <property type="match status" value="1"/>
</dbReference>
<dbReference type="InterPro" id="IPR000160">
    <property type="entry name" value="GGDEF_dom"/>
</dbReference>
<dbReference type="InterPro" id="IPR000700">
    <property type="entry name" value="PAS-assoc_C"/>
</dbReference>
<dbReference type="CDD" id="cd01949">
    <property type="entry name" value="GGDEF"/>
    <property type="match status" value="1"/>
</dbReference>
<dbReference type="SMART" id="SM00052">
    <property type="entry name" value="EAL"/>
    <property type="match status" value="1"/>
</dbReference>
<dbReference type="SUPFAM" id="SSF55785">
    <property type="entry name" value="PYP-like sensor domain (PAS domain)"/>
    <property type="match status" value="1"/>
</dbReference>
<dbReference type="PROSITE" id="PS50887">
    <property type="entry name" value="GGDEF"/>
    <property type="match status" value="1"/>
</dbReference>
<dbReference type="Proteomes" id="UP000680750">
    <property type="component" value="Chromosome"/>
</dbReference>
<dbReference type="InterPro" id="IPR013656">
    <property type="entry name" value="PAS_4"/>
</dbReference>
<dbReference type="Pfam" id="PF08448">
    <property type="entry name" value="PAS_4"/>
    <property type="match status" value="1"/>
</dbReference>
<dbReference type="Gene3D" id="3.20.20.450">
    <property type="entry name" value="EAL domain"/>
    <property type="match status" value="1"/>
</dbReference>
<dbReference type="Pfam" id="PF00990">
    <property type="entry name" value="GGDEF"/>
    <property type="match status" value="1"/>
</dbReference>
<dbReference type="PROSITE" id="PS50883">
    <property type="entry name" value="EAL"/>
    <property type="match status" value="1"/>
</dbReference>
<evidence type="ECO:0000313" key="5">
    <source>
        <dbReference type="EMBL" id="BCJ26606.1"/>
    </source>
</evidence>
<keyword evidence="6" id="KW-1185">Reference proteome</keyword>
<sequence length="731" mass="78235">MLGVTREVDARRTRFTKRWARGIADRAFVPMSSDELVGYLSDLSDRIVALHTAATFDPDQAREVGAALVAADVTDSGALGLTLTLLTDDPLTATAGTAKRRREIRAALADGFAAALRERTLAEQESIRLALVDARRQAEQALSVSQARFQAVFSEAAIGIALIDDQQRIADANQALGDLLGRHPDGLAGHGLDEYAHPQDAGAVRSAVAGLFSGTPTPVQLERRFAGRDGALVWGRMTLTTIEAPAGHQYAVAMIEDSTERRLLEARLEYQAWHDPLTGLANRELLLRRLNETLTGTNGSPHGTGGNNGNGSAGGTGAAGSAGGIGLCYLDLDGFKSVNDSYGHETGDGVLVAVAQRLDLALRRTGCLVARTGGDEFVILIDDADGEPVRCGERALAALRDPLRVGGHELSVSACVGVVDRVVDRFTAAELMQAADTTLYWAKSEGAGRLAVFDPDRHAREVARYSLAAAMPAAVEHGEFVVEYQPLVGLADNRLRGVEALVRWRHPELGWLPPDRFINLAEETGAIVPLGRWVLRSACEQAQRWQDIAADDFFVSVNLAVRQAHEKHLTDEVSEVLSSTGLPADRLVLELTESAIMGPAAEPLRALHALTDMGVRLAIDDFGTGYSNLAYLRRLPVHALKIAGSFVSGMADATDNGVGGPDPVDERIVETLVELAHALDLTVIAEGVETVGQASRLREFGCDVGQGWHFARPSAPDAITARLIAERNNHH</sequence>
<dbReference type="InterPro" id="IPR029787">
    <property type="entry name" value="Nucleotide_cyclase"/>
</dbReference>
<dbReference type="CDD" id="cd01948">
    <property type="entry name" value="EAL"/>
    <property type="match status" value="1"/>
</dbReference>
<evidence type="ECO:0000259" key="2">
    <source>
        <dbReference type="PROSITE" id="PS50113"/>
    </source>
</evidence>
<dbReference type="NCBIfam" id="TIGR00254">
    <property type="entry name" value="GGDEF"/>
    <property type="match status" value="1"/>
</dbReference>
<evidence type="ECO:0000259" key="3">
    <source>
        <dbReference type="PROSITE" id="PS50883"/>
    </source>
</evidence>
<evidence type="ECO:0000259" key="4">
    <source>
        <dbReference type="PROSITE" id="PS50887"/>
    </source>
</evidence>
<dbReference type="PROSITE" id="PS50112">
    <property type="entry name" value="PAS"/>
    <property type="match status" value="1"/>
</dbReference>
<proteinExistence type="predicted"/>
<accession>A0A810KWA2</accession>
<dbReference type="InterPro" id="IPR043128">
    <property type="entry name" value="Rev_trsase/Diguanyl_cyclase"/>
</dbReference>
<evidence type="ECO:0000259" key="1">
    <source>
        <dbReference type="PROSITE" id="PS50112"/>
    </source>
</evidence>
<dbReference type="PROSITE" id="PS50113">
    <property type="entry name" value="PAC"/>
    <property type="match status" value="1"/>
</dbReference>
<dbReference type="SMART" id="SM00267">
    <property type="entry name" value="GGDEF"/>
    <property type="match status" value="1"/>
</dbReference>
<dbReference type="Pfam" id="PF00563">
    <property type="entry name" value="EAL"/>
    <property type="match status" value="1"/>
</dbReference>
<organism evidence="5 6">
    <name type="scientific">Actinocatenispora sera</name>
    <dbReference type="NCBI Taxonomy" id="390989"/>
    <lineage>
        <taxon>Bacteria</taxon>
        <taxon>Bacillati</taxon>
        <taxon>Actinomycetota</taxon>
        <taxon>Actinomycetes</taxon>
        <taxon>Micromonosporales</taxon>
        <taxon>Micromonosporaceae</taxon>
        <taxon>Actinocatenispora</taxon>
    </lineage>
</organism>
<reference evidence="5" key="1">
    <citation type="submission" date="2020-08" db="EMBL/GenBank/DDBJ databases">
        <title>Whole genome shotgun sequence of Actinocatenispora sera NBRC 101916.</title>
        <authorList>
            <person name="Komaki H."/>
            <person name="Tamura T."/>
        </authorList>
    </citation>
    <scope>NUCLEOTIDE SEQUENCE</scope>
    <source>
        <strain evidence="5">NBRC 101916</strain>
    </source>
</reference>
<feature type="domain" description="PAS" evidence="1">
    <location>
        <begin position="145"/>
        <end position="215"/>
    </location>
</feature>
<dbReference type="CDD" id="cd00130">
    <property type="entry name" value="PAS"/>
    <property type="match status" value="1"/>
</dbReference>
<dbReference type="InterPro" id="IPR035965">
    <property type="entry name" value="PAS-like_dom_sf"/>
</dbReference>
<dbReference type="EMBL" id="AP023354">
    <property type="protein sequence ID" value="BCJ26606.1"/>
    <property type="molecule type" value="Genomic_DNA"/>
</dbReference>
<dbReference type="SMART" id="SM00091">
    <property type="entry name" value="PAS"/>
    <property type="match status" value="1"/>
</dbReference>
<feature type="domain" description="GGDEF" evidence="4">
    <location>
        <begin position="323"/>
        <end position="455"/>
    </location>
</feature>
<dbReference type="NCBIfam" id="TIGR00229">
    <property type="entry name" value="sensory_box"/>
    <property type="match status" value="1"/>
</dbReference>
<protein>
    <submittedName>
        <fullName evidence="5">GGDEF domain-containing protein</fullName>
    </submittedName>
</protein>
<dbReference type="InterPro" id="IPR035919">
    <property type="entry name" value="EAL_sf"/>
</dbReference>
<dbReference type="PANTHER" id="PTHR44757:SF2">
    <property type="entry name" value="BIOFILM ARCHITECTURE MAINTENANCE PROTEIN MBAA"/>
    <property type="match status" value="1"/>
</dbReference>
<dbReference type="SUPFAM" id="SSF141868">
    <property type="entry name" value="EAL domain-like"/>
    <property type="match status" value="1"/>
</dbReference>
<name>A0A810KWA2_9ACTN</name>
<dbReference type="Gene3D" id="3.30.450.20">
    <property type="entry name" value="PAS domain"/>
    <property type="match status" value="1"/>
</dbReference>
<dbReference type="InterPro" id="IPR052155">
    <property type="entry name" value="Biofilm_reg_signaling"/>
</dbReference>
<dbReference type="InterPro" id="IPR001633">
    <property type="entry name" value="EAL_dom"/>
</dbReference>
<feature type="domain" description="EAL" evidence="3">
    <location>
        <begin position="464"/>
        <end position="727"/>
    </location>
</feature>
<feature type="domain" description="PAC" evidence="2">
    <location>
        <begin position="219"/>
        <end position="270"/>
    </location>
</feature>
<dbReference type="PANTHER" id="PTHR44757">
    <property type="entry name" value="DIGUANYLATE CYCLASE DGCP"/>
    <property type="match status" value="1"/>
</dbReference>
<dbReference type="KEGG" id="aser:Asera_07140"/>
<dbReference type="Gene3D" id="3.30.70.270">
    <property type="match status" value="1"/>
</dbReference>